<keyword evidence="1" id="KW-1133">Transmembrane helix</keyword>
<evidence type="ECO:0000313" key="2">
    <source>
        <dbReference type="EMBL" id="PQO44012.1"/>
    </source>
</evidence>
<name>A0A2S8GHT2_9BACT</name>
<dbReference type="EMBL" id="PUHZ01000021">
    <property type="protein sequence ID" value="PQO44012.1"/>
    <property type="molecule type" value="Genomic_DNA"/>
</dbReference>
<proteinExistence type="predicted"/>
<evidence type="ECO:0000256" key="1">
    <source>
        <dbReference type="SAM" id="Phobius"/>
    </source>
</evidence>
<feature type="transmembrane region" description="Helical" evidence="1">
    <location>
        <begin position="20"/>
        <end position="40"/>
    </location>
</feature>
<dbReference type="RefSeq" id="WP_105337411.1">
    <property type="nucleotide sequence ID" value="NZ_PUHZ01000021.1"/>
</dbReference>
<comment type="caution">
    <text evidence="2">The sequence shown here is derived from an EMBL/GenBank/DDBJ whole genome shotgun (WGS) entry which is preliminary data.</text>
</comment>
<keyword evidence="1" id="KW-0812">Transmembrane</keyword>
<gene>
    <name evidence="2" type="ORF">C5Y93_20950</name>
</gene>
<dbReference type="Proteomes" id="UP000237819">
    <property type="component" value="Unassembled WGS sequence"/>
</dbReference>
<dbReference type="AlphaFoldDB" id="A0A2S8GHT2"/>
<evidence type="ECO:0000313" key="3">
    <source>
        <dbReference type="Proteomes" id="UP000237819"/>
    </source>
</evidence>
<accession>A0A2S8GHT2</accession>
<reference evidence="2 3" key="1">
    <citation type="submission" date="2018-02" db="EMBL/GenBank/DDBJ databases">
        <title>Comparative genomes isolates from brazilian mangrove.</title>
        <authorList>
            <person name="Araujo J.E."/>
            <person name="Taketani R.G."/>
            <person name="Silva M.C.P."/>
            <person name="Loureco M.V."/>
            <person name="Andreote F.D."/>
        </authorList>
    </citation>
    <scope>NUCLEOTIDE SEQUENCE [LARGE SCALE GENOMIC DNA]</scope>
    <source>
        <strain evidence="2 3">Nap-Phe MGV</strain>
    </source>
</reference>
<sequence length="82" mass="8526">MRRSGDSTTIYTRTLIQDSLRLGFFIGAGLGILVGAAVGVYMHENLLCQAVGLSVGGSIGALSGWRSGLKRARMAAQQVSVG</sequence>
<organism evidence="2 3">
    <name type="scientific">Blastopirellula marina</name>
    <dbReference type="NCBI Taxonomy" id="124"/>
    <lineage>
        <taxon>Bacteria</taxon>
        <taxon>Pseudomonadati</taxon>
        <taxon>Planctomycetota</taxon>
        <taxon>Planctomycetia</taxon>
        <taxon>Pirellulales</taxon>
        <taxon>Pirellulaceae</taxon>
        <taxon>Blastopirellula</taxon>
    </lineage>
</organism>
<feature type="transmembrane region" description="Helical" evidence="1">
    <location>
        <begin position="46"/>
        <end position="65"/>
    </location>
</feature>
<protein>
    <submittedName>
        <fullName evidence="2">Uncharacterized protein</fullName>
    </submittedName>
</protein>
<keyword evidence="1" id="KW-0472">Membrane</keyword>